<name>A0AAJ0C8A9_9PEZI</name>
<accession>A0AAJ0C8A9</accession>
<keyword evidence="2" id="KW-1185">Reference proteome</keyword>
<dbReference type="AlphaFoldDB" id="A0AAJ0C8A9"/>
<dbReference type="PANTHER" id="PTHR33321">
    <property type="match status" value="1"/>
</dbReference>
<dbReference type="EMBL" id="MU838998">
    <property type="protein sequence ID" value="KAK1771347.1"/>
    <property type="molecule type" value="Genomic_DNA"/>
</dbReference>
<organism evidence="1 2">
    <name type="scientific">Phialemonium atrogriseum</name>
    <dbReference type="NCBI Taxonomy" id="1093897"/>
    <lineage>
        <taxon>Eukaryota</taxon>
        <taxon>Fungi</taxon>
        <taxon>Dikarya</taxon>
        <taxon>Ascomycota</taxon>
        <taxon>Pezizomycotina</taxon>
        <taxon>Sordariomycetes</taxon>
        <taxon>Sordariomycetidae</taxon>
        <taxon>Cephalothecales</taxon>
        <taxon>Cephalothecaceae</taxon>
        <taxon>Phialemonium</taxon>
    </lineage>
</organism>
<proteinExistence type="predicted"/>
<dbReference type="GeneID" id="85309816"/>
<evidence type="ECO:0000313" key="2">
    <source>
        <dbReference type="Proteomes" id="UP001244011"/>
    </source>
</evidence>
<dbReference type="PANTHER" id="PTHR33321:SF12">
    <property type="entry name" value="PLANT BASIC SECRETORY PROTEIN (BSP) FAMILY PROTEIN"/>
    <property type="match status" value="1"/>
</dbReference>
<dbReference type="Pfam" id="PF04450">
    <property type="entry name" value="BSP"/>
    <property type="match status" value="1"/>
</dbReference>
<reference evidence="1" key="1">
    <citation type="submission" date="2023-06" db="EMBL/GenBank/DDBJ databases">
        <title>Genome-scale phylogeny and comparative genomics of the fungal order Sordariales.</title>
        <authorList>
            <consortium name="Lawrence Berkeley National Laboratory"/>
            <person name="Hensen N."/>
            <person name="Bonometti L."/>
            <person name="Westerberg I."/>
            <person name="Brannstrom I.O."/>
            <person name="Guillou S."/>
            <person name="Cros-Aarteil S."/>
            <person name="Calhoun S."/>
            <person name="Haridas S."/>
            <person name="Kuo A."/>
            <person name="Mondo S."/>
            <person name="Pangilinan J."/>
            <person name="Riley R."/>
            <person name="Labutti K."/>
            <person name="Andreopoulos B."/>
            <person name="Lipzen A."/>
            <person name="Chen C."/>
            <person name="Yanf M."/>
            <person name="Daum C."/>
            <person name="Ng V."/>
            <person name="Clum A."/>
            <person name="Steindorff A."/>
            <person name="Ohm R."/>
            <person name="Martin F."/>
            <person name="Silar P."/>
            <person name="Natvig D."/>
            <person name="Lalanne C."/>
            <person name="Gautier V."/>
            <person name="Ament-Velasquez S.L."/>
            <person name="Kruys A."/>
            <person name="Hutchinson M.I."/>
            <person name="Powell A.J."/>
            <person name="Barry K."/>
            <person name="Miller A.N."/>
            <person name="Grigoriev I.V."/>
            <person name="Debuchy R."/>
            <person name="Gladieux P."/>
            <person name="Thoren M.H."/>
            <person name="Johannesson H."/>
        </authorList>
    </citation>
    <scope>NUCLEOTIDE SEQUENCE</scope>
    <source>
        <strain evidence="1">8032-3</strain>
    </source>
</reference>
<comment type="caution">
    <text evidence="1">The sequence shown here is derived from an EMBL/GenBank/DDBJ whole genome shotgun (WGS) entry which is preliminary data.</text>
</comment>
<evidence type="ECO:0008006" key="3">
    <source>
        <dbReference type="Google" id="ProtNLM"/>
    </source>
</evidence>
<gene>
    <name evidence="1" type="ORF">QBC33DRAFT_523392</name>
</gene>
<sequence>MGGVAYTVGTELDPSHHKEVHLSLGYVAGVRPSSRLAAELEGVLTHELVHCYQWNGLGTCPGGLVEGVADWVRLRCRLGPPHWRREAGAGWDGGYQHTAYFLDYLEGRFGEGTVRRINERLREHRYEEREFWTGLFGRPVGELWEAYVDKLKRDDELAADKEKEKQGDTTDHATQT</sequence>
<dbReference type="RefSeq" id="XP_060287560.1">
    <property type="nucleotide sequence ID" value="XM_060426629.1"/>
</dbReference>
<dbReference type="InterPro" id="IPR007541">
    <property type="entry name" value="Uncharacterised_BSP"/>
</dbReference>
<evidence type="ECO:0000313" key="1">
    <source>
        <dbReference type="EMBL" id="KAK1771347.1"/>
    </source>
</evidence>
<protein>
    <recommendedName>
        <fullName evidence="3">Plant basic secretory protein</fullName>
    </recommendedName>
</protein>
<dbReference type="Proteomes" id="UP001244011">
    <property type="component" value="Unassembled WGS sequence"/>
</dbReference>